<evidence type="ECO:0000256" key="4">
    <source>
        <dbReference type="ARBA" id="ARBA00022475"/>
    </source>
</evidence>
<feature type="transmembrane region" description="Helical" evidence="8">
    <location>
        <begin position="46"/>
        <end position="66"/>
    </location>
</feature>
<feature type="transmembrane region" description="Helical" evidence="8">
    <location>
        <begin position="7"/>
        <end position="40"/>
    </location>
</feature>
<dbReference type="InterPro" id="IPR002781">
    <property type="entry name" value="TM_pro_TauE-like"/>
</dbReference>
<gene>
    <name evidence="9" type="ORF">EDC56_0963</name>
</gene>
<name>A0A3N2DZZ6_9GAMM</name>
<keyword evidence="6 8" id="KW-1133">Transmembrane helix</keyword>
<dbReference type="GO" id="GO:0005886">
    <property type="term" value="C:plasma membrane"/>
    <property type="evidence" value="ECO:0007669"/>
    <property type="project" value="UniProtKB-SubCell"/>
</dbReference>
<comment type="caution">
    <text evidence="9">The sequence shown here is derived from an EMBL/GenBank/DDBJ whole genome shotgun (WGS) entry which is preliminary data.</text>
</comment>
<dbReference type="Pfam" id="PF01925">
    <property type="entry name" value="TauE"/>
    <property type="match status" value="1"/>
</dbReference>
<reference evidence="9 10" key="1">
    <citation type="submission" date="2018-11" db="EMBL/GenBank/DDBJ databases">
        <title>Genomic Encyclopedia of Type Strains, Phase IV (KMG-IV): sequencing the most valuable type-strain genomes for metagenomic binning, comparative biology and taxonomic classification.</title>
        <authorList>
            <person name="Goeker M."/>
        </authorList>
    </citation>
    <scope>NUCLEOTIDE SEQUENCE [LARGE SCALE GENOMIC DNA]</scope>
    <source>
        <strain evidence="9 10">DSM 100316</strain>
    </source>
</reference>
<evidence type="ECO:0000313" key="10">
    <source>
        <dbReference type="Proteomes" id="UP000275394"/>
    </source>
</evidence>
<keyword evidence="5 8" id="KW-0812">Transmembrane</keyword>
<evidence type="ECO:0000256" key="6">
    <source>
        <dbReference type="ARBA" id="ARBA00022989"/>
    </source>
</evidence>
<dbReference type="PANTHER" id="PTHR30269">
    <property type="entry name" value="TRANSMEMBRANE PROTEIN YFCA"/>
    <property type="match status" value="1"/>
</dbReference>
<organism evidence="9 10">
    <name type="scientific">Sinobacterium caligoides</name>
    <dbReference type="NCBI Taxonomy" id="933926"/>
    <lineage>
        <taxon>Bacteria</taxon>
        <taxon>Pseudomonadati</taxon>
        <taxon>Pseudomonadota</taxon>
        <taxon>Gammaproteobacteria</taxon>
        <taxon>Cellvibrionales</taxon>
        <taxon>Spongiibacteraceae</taxon>
        <taxon>Sinobacterium</taxon>
    </lineage>
</organism>
<feature type="transmembrane region" description="Helical" evidence="8">
    <location>
        <begin position="101"/>
        <end position="119"/>
    </location>
</feature>
<keyword evidence="10" id="KW-1185">Reference proteome</keyword>
<evidence type="ECO:0000256" key="3">
    <source>
        <dbReference type="ARBA" id="ARBA00022448"/>
    </source>
</evidence>
<keyword evidence="7 8" id="KW-0472">Membrane</keyword>
<dbReference type="Proteomes" id="UP000275394">
    <property type="component" value="Unassembled WGS sequence"/>
</dbReference>
<dbReference type="InterPro" id="IPR052017">
    <property type="entry name" value="TSUP"/>
</dbReference>
<keyword evidence="3" id="KW-0813">Transport</keyword>
<keyword evidence="4 8" id="KW-1003">Cell membrane</keyword>
<feature type="transmembrane region" description="Helical" evidence="8">
    <location>
        <begin position="189"/>
        <end position="210"/>
    </location>
</feature>
<feature type="transmembrane region" description="Helical" evidence="8">
    <location>
        <begin position="230"/>
        <end position="248"/>
    </location>
</feature>
<evidence type="ECO:0000256" key="2">
    <source>
        <dbReference type="ARBA" id="ARBA00009142"/>
    </source>
</evidence>
<comment type="subcellular location">
    <subcellularLocation>
        <location evidence="1 8">Cell membrane</location>
        <topology evidence="1 8">Multi-pass membrane protein</topology>
    </subcellularLocation>
</comment>
<dbReference type="RefSeq" id="WP_162844077.1">
    <property type="nucleotide sequence ID" value="NZ_RKHR01000003.1"/>
</dbReference>
<dbReference type="PANTHER" id="PTHR30269:SF0">
    <property type="entry name" value="MEMBRANE TRANSPORTER PROTEIN YFCA-RELATED"/>
    <property type="match status" value="1"/>
</dbReference>
<sequence length="249" mass="26221">MDITLDILAILAAIAFVAGFIDAIAGGGGLLTLPALLFAGVSPVQAIATTKFSACFGGFAATRFFIKRDLVSVKQQTWGIIAATLGATLGALALQLFDAKLLMIVLPYGLILIAVYLLFSKSFDQVKAKATLSEKSFNGLLVSGVGFYDGFFGPGAGTFFTLSYCKLRAMDLLRATAHAKLLNFTTNTVALLVFIVTGMVVWKIALVMALGQIVGSHLGAAFAVKKGVTFVRYMTVAVCIAMSVSLLLK</sequence>
<evidence type="ECO:0000256" key="8">
    <source>
        <dbReference type="RuleBase" id="RU363041"/>
    </source>
</evidence>
<evidence type="ECO:0000256" key="1">
    <source>
        <dbReference type="ARBA" id="ARBA00004651"/>
    </source>
</evidence>
<feature type="transmembrane region" description="Helical" evidence="8">
    <location>
        <begin position="78"/>
        <end position="95"/>
    </location>
</feature>
<evidence type="ECO:0000313" key="9">
    <source>
        <dbReference type="EMBL" id="ROS05433.1"/>
    </source>
</evidence>
<dbReference type="AlphaFoldDB" id="A0A3N2DZZ6"/>
<evidence type="ECO:0000256" key="5">
    <source>
        <dbReference type="ARBA" id="ARBA00022692"/>
    </source>
</evidence>
<accession>A0A3N2DZZ6</accession>
<dbReference type="EMBL" id="RKHR01000003">
    <property type="protein sequence ID" value="ROS05433.1"/>
    <property type="molecule type" value="Genomic_DNA"/>
</dbReference>
<proteinExistence type="inferred from homology"/>
<comment type="similarity">
    <text evidence="2 8">Belongs to the 4-toluene sulfonate uptake permease (TSUP) (TC 2.A.102) family.</text>
</comment>
<evidence type="ECO:0000256" key="7">
    <source>
        <dbReference type="ARBA" id="ARBA00023136"/>
    </source>
</evidence>
<protein>
    <recommendedName>
        <fullName evidence="8">Probable membrane transporter protein</fullName>
    </recommendedName>
</protein>